<keyword evidence="2" id="KW-0812">Transmembrane</keyword>
<dbReference type="RefSeq" id="WP_065157107.1">
    <property type="nucleotide sequence ID" value="NZ_LZLQ01000015.1"/>
</dbReference>
<feature type="transmembrane region" description="Helical" evidence="2">
    <location>
        <begin position="66"/>
        <end position="83"/>
    </location>
</feature>
<gene>
    <name evidence="3" type="ORF">A5636_19040</name>
</gene>
<evidence type="ECO:0000313" key="3">
    <source>
        <dbReference type="EMBL" id="OBK19478.1"/>
    </source>
</evidence>
<dbReference type="AlphaFoldDB" id="A0A1A3NBF6"/>
<evidence type="ECO:0000256" key="2">
    <source>
        <dbReference type="SAM" id="Phobius"/>
    </source>
</evidence>
<dbReference type="InterPro" id="IPR022062">
    <property type="entry name" value="DUF3618"/>
</dbReference>
<organism evidence="3 4">
    <name type="scientific">Mycobacterium asiaticum</name>
    <dbReference type="NCBI Taxonomy" id="1790"/>
    <lineage>
        <taxon>Bacteria</taxon>
        <taxon>Bacillati</taxon>
        <taxon>Actinomycetota</taxon>
        <taxon>Actinomycetes</taxon>
        <taxon>Mycobacteriales</taxon>
        <taxon>Mycobacteriaceae</taxon>
        <taxon>Mycobacterium</taxon>
    </lineage>
</organism>
<dbReference type="Pfam" id="PF12277">
    <property type="entry name" value="DUF3618"/>
    <property type="match status" value="1"/>
</dbReference>
<keyword evidence="2" id="KW-1133">Transmembrane helix</keyword>
<evidence type="ECO:0000256" key="1">
    <source>
        <dbReference type="SAM" id="MobiDB-lite"/>
    </source>
</evidence>
<dbReference type="OrthoDB" id="4641350at2"/>
<evidence type="ECO:0008006" key="5">
    <source>
        <dbReference type="Google" id="ProtNLM"/>
    </source>
</evidence>
<proteinExistence type="predicted"/>
<dbReference type="Proteomes" id="UP000093629">
    <property type="component" value="Unassembled WGS sequence"/>
</dbReference>
<evidence type="ECO:0000313" key="4">
    <source>
        <dbReference type="Proteomes" id="UP000093629"/>
    </source>
</evidence>
<keyword evidence="4" id="KW-1185">Reference proteome</keyword>
<name>A0A1A3NBF6_MYCAS</name>
<dbReference type="EMBL" id="LZLQ01000015">
    <property type="protein sequence ID" value="OBK19478.1"/>
    <property type="molecule type" value="Genomic_DNA"/>
</dbReference>
<accession>A0A1A3NBF6</accession>
<comment type="caution">
    <text evidence="3">The sequence shown here is derived from an EMBL/GenBank/DDBJ whole genome shotgun (WGS) entry which is preliminary data.</text>
</comment>
<keyword evidence="2" id="KW-0472">Membrane</keyword>
<protein>
    <recommendedName>
        <fullName evidence="5">DUF3618 domain-containing protein</fullName>
    </recommendedName>
</protein>
<reference evidence="3 4" key="1">
    <citation type="submission" date="2016-06" db="EMBL/GenBank/DDBJ databases">
        <authorList>
            <person name="Kjaerup R.B."/>
            <person name="Dalgaard T.S."/>
            <person name="Juul-Madsen H.R."/>
        </authorList>
    </citation>
    <scope>NUCLEOTIDE SEQUENCE [LARGE SCALE GENOMIC DNA]</scope>
    <source>
        <strain evidence="3 4">1245139.5</strain>
    </source>
</reference>
<feature type="region of interest" description="Disordered" evidence="1">
    <location>
        <begin position="1"/>
        <end position="22"/>
    </location>
</feature>
<sequence>MTGAEHTPPQPGSAVPEPKPDAGIEEIKADIEQTRAQLGSTVEALAAKADVPAQARAKAQAARPQLVRAASVAAVAMVALLWWRRRRRR</sequence>